<evidence type="ECO:0000256" key="4">
    <source>
        <dbReference type="ARBA" id="ARBA00023274"/>
    </source>
</evidence>
<sequence length="122" mass="12823">MKSGIHPSYRKVLFVDAASGDEWVSYSTMTGSDTRSHKGEELPVVRVDISSFSHPFWTGQSREVDTEGRMDRFRRRYGVKGGASAAPAPAKPAAAAPAAAAPAPAKAEAAAPAKPAGKAKKK</sequence>
<evidence type="ECO:0000313" key="7">
    <source>
        <dbReference type="EMBL" id="SFD53503.1"/>
    </source>
</evidence>
<proteinExistence type="inferred from homology"/>
<dbReference type="PRINTS" id="PR01249">
    <property type="entry name" value="RIBOSOMALL31"/>
</dbReference>
<dbReference type="PANTHER" id="PTHR33280">
    <property type="entry name" value="50S RIBOSOMAL PROTEIN L31, CHLOROPLASTIC"/>
    <property type="match status" value="1"/>
</dbReference>
<protein>
    <recommendedName>
        <fullName evidence="5">50S ribosomal protein L31</fullName>
    </recommendedName>
</protein>
<name>A0A1I1TB16_9BACT</name>
<dbReference type="STRING" id="54.SAMN02745121_00481"/>
<evidence type="ECO:0000256" key="5">
    <source>
        <dbReference type="RuleBase" id="RU000564"/>
    </source>
</evidence>
<evidence type="ECO:0000256" key="2">
    <source>
        <dbReference type="ARBA" id="ARBA00011838"/>
    </source>
</evidence>
<dbReference type="AlphaFoldDB" id="A0A1I1TB16"/>
<comment type="subunit">
    <text evidence="2">Part of the 50S ribosomal subunit.</text>
</comment>
<dbReference type="Proteomes" id="UP000199400">
    <property type="component" value="Unassembled WGS sequence"/>
</dbReference>
<keyword evidence="8" id="KW-1185">Reference proteome</keyword>
<comment type="similarity">
    <text evidence="1">Belongs to the bacterial ribosomal protein bL31 family. Type B subfamily.</text>
</comment>
<feature type="region of interest" description="Disordered" evidence="6">
    <location>
        <begin position="79"/>
        <end position="122"/>
    </location>
</feature>
<evidence type="ECO:0000256" key="6">
    <source>
        <dbReference type="SAM" id="MobiDB-lite"/>
    </source>
</evidence>
<accession>A0A1I1TB16</accession>
<dbReference type="Gene3D" id="4.10.830.30">
    <property type="entry name" value="Ribosomal protein L31"/>
    <property type="match status" value="1"/>
</dbReference>
<dbReference type="OrthoDB" id="9803251at2"/>
<keyword evidence="3 5" id="KW-0689">Ribosomal protein</keyword>
<evidence type="ECO:0000256" key="1">
    <source>
        <dbReference type="ARBA" id="ARBA00008196"/>
    </source>
</evidence>
<dbReference type="PROSITE" id="PS01143">
    <property type="entry name" value="RIBOSOMAL_L31"/>
    <property type="match status" value="1"/>
</dbReference>
<dbReference type="InterPro" id="IPR027493">
    <property type="entry name" value="Ribosomal_bL31_B"/>
</dbReference>
<dbReference type="GO" id="GO:0003735">
    <property type="term" value="F:structural constituent of ribosome"/>
    <property type="evidence" value="ECO:0007669"/>
    <property type="project" value="InterPro"/>
</dbReference>
<dbReference type="GO" id="GO:0006412">
    <property type="term" value="P:translation"/>
    <property type="evidence" value="ECO:0007669"/>
    <property type="project" value="InterPro"/>
</dbReference>
<gene>
    <name evidence="7" type="ORF">SAMN02745121_00481</name>
</gene>
<dbReference type="NCBIfam" id="TIGR00105">
    <property type="entry name" value="L31"/>
    <property type="match status" value="1"/>
</dbReference>
<dbReference type="GO" id="GO:1990904">
    <property type="term" value="C:ribonucleoprotein complex"/>
    <property type="evidence" value="ECO:0007669"/>
    <property type="project" value="UniProtKB-KW"/>
</dbReference>
<dbReference type="GO" id="GO:0005840">
    <property type="term" value="C:ribosome"/>
    <property type="evidence" value="ECO:0007669"/>
    <property type="project" value="UniProtKB-KW"/>
</dbReference>
<organism evidence="7 8">
    <name type="scientific">Nannocystis exedens</name>
    <dbReference type="NCBI Taxonomy" id="54"/>
    <lineage>
        <taxon>Bacteria</taxon>
        <taxon>Pseudomonadati</taxon>
        <taxon>Myxococcota</taxon>
        <taxon>Polyangia</taxon>
        <taxon>Nannocystales</taxon>
        <taxon>Nannocystaceae</taxon>
        <taxon>Nannocystis</taxon>
    </lineage>
</organism>
<dbReference type="InterPro" id="IPR034704">
    <property type="entry name" value="Ribosomal_bL28/bL31-like_sf"/>
</dbReference>
<dbReference type="PANTHER" id="PTHR33280:SF1">
    <property type="entry name" value="LARGE RIBOSOMAL SUBUNIT PROTEIN BL31C"/>
    <property type="match status" value="1"/>
</dbReference>
<dbReference type="InterPro" id="IPR002150">
    <property type="entry name" value="Ribosomal_bL31"/>
</dbReference>
<dbReference type="Pfam" id="PF01197">
    <property type="entry name" value="Ribosomal_L31"/>
    <property type="match status" value="1"/>
</dbReference>
<keyword evidence="4 5" id="KW-0687">Ribonucleoprotein</keyword>
<reference evidence="8" key="1">
    <citation type="submission" date="2016-10" db="EMBL/GenBank/DDBJ databases">
        <authorList>
            <person name="Varghese N."/>
            <person name="Submissions S."/>
        </authorList>
    </citation>
    <scope>NUCLEOTIDE SEQUENCE [LARGE SCALE GENOMIC DNA]</scope>
    <source>
        <strain evidence="8">ATCC 25963</strain>
    </source>
</reference>
<dbReference type="EMBL" id="FOMX01000002">
    <property type="protein sequence ID" value="SFD53503.1"/>
    <property type="molecule type" value="Genomic_DNA"/>
</dbReference>
<dbReference type="RefSeq" id="WP_096334283.1">
    <property type="nucleotide sequence ID" value="NZ_FOMX01000002.1"/>
</dbReference>
<evidence type="ECO:0000256" key="3">
    <source>
        <dbReference type="ARBA" id="ARBA00022980"/>
    </source>
</evidence>
<dbReference type="InterPro" id="IPR042105">
    <property type="entry name" value="Ribosomal_bL31_sf"/>
</dbReference>
<feature type="compositionally biased region" description="Low complexity" evidence="6">
    <location>
        <begin position="82"/>
        <end position="116"/>
    </location>
</feature>
<dbReference type="NCBIfam" id="NF002462">
    <property type="entry name" value="PRK01678.1"/>
    <property type="match status" value="1"/>
</dbReference>
<evidence type="ECO:0000313" key="8">
    <source>
        <dbReference type="Proteomes" id="UP000199400"/>
    </source>
</evidence>
<dbReference type="SUPFAM" id="SSF143800">
    <property type="entry name" value="L28p-like"/>
    <property type="match status" value="1"/>
</dbReference>